<dbReference type="SUPFAM" id="SSF52540">
    <property type="entry name" value="P-loop containing nucleoside triphosphate hydrolases"/>
    <property type="match status" value="1"/>
</dbReference>
<name>A0A2Z4YQ41_RHILE</name>
<dbReference type="GO" id="GO:0005524">
    <property type="term" value="F:ATP binding"/>
    <property type="evidence" value="ECO:0007669"/>
    <property type="project" value="UniProtKB-KW"/>
</dbReference>
<keyword evidence="2" id="KW-0813">Transport</keyword>
<dbReference type="AlphaFoldDB" id="A0A2Z4YQ41"/>
<dbReference type="EMBL" id="CP030761">
    <property type="protein sequence ID" value="AXA43331.1"/>
    <property type="molecule type" value="Genomic_DNA"/>
</dbReference>
<dbReference type="InterPro" id="IPR052156">
    <property type="entry name" value="BCAA_Transport_ATP-bd_LivF"/>
</dbReference>
<dbReference type="CDD" id="cd03224">
    <property type="entry name" value="ABC_TM1139_LivF_branched"/>
    <property type="match status" value="1"/>
</dbReference>
<accession>A0A2Z4YQ41</accession>
<dbReference type="SMART" id="SM00382">
    <property type="entry name" value="AAA"/>
    <property type="match status" value="1"/>
</dbReference>
<geneLocation type="plasmid" evidence="7 8">
    <name>unnamed1</name>
</geneLocation>
<feature type="domain" description="ABC transporter" evidence="6">
    <location>
        <begin position="4"/>
        <end position="235"/>
    </location>
</feature>
<evidence type="ECO:0000256" key="3">
    <source>
        <dbReference type="ARBA" id="ARBA00022741"/>
    </source>
</evidence>
<evidence type="ECO:0000256" key="5">
    <source>
        <dbReference type="ARBA" id="ARBA00022970"/>
    </source>
</evidence>
<evidence type="ECO:0000256" key="2">
    <source>
        <dbReference type="ARBA" id="ARBA00022448"/>
    </source>
</evidence>
<dbReference type="PROSITE" id="PS00211">
    <property type="entry name" value="ABC_TRANSPORTER_1"/>
    <property type="match status" value="1"/>
</dbReference>
<keyword evidence="3" id="KW-0547">Nucleotide-binding</keyword>
<dbReference type="GO" id="GO:0016887">
    <property type="term" value="F:ATP hydrolysis activity"/>
    <property type="evidence" value="ECO:0007669"/>
    <property type="project" value="InterPro"/>
</dbReference>
<evidence type="ECO:0000259" key="6">
    <source>
        <dbReference type="PROSITE" id="PS50893"/>
    </source>
</evidence>
<keyword evidence="7" id="KW-0614">Plasmid</keyword>
<dbReference type="InterPro" id="IPR017871">
    <property type="entry name" value="ABC_transporter-like_CS"/>
</dbReference>
<gene>
    <name evidence="7" type="ORF">DLJ82_5770</name>
</gene>
<dbReference type="InterPro" id="IPR003439">
    <property type="entry name" value="ABC_transporter-like_ATP-bd"/>
</dbReference>
<evidence type="ECO:0000256" key="1">
    <source>
        <dbReference type="ARBA" id="ARBA00005417"/>
    </source>
</evidence>
<reference evidence="7 8" key="1">
    <citation type="submission" date="2018-07" db="EMBL/GenBank/DDBJ databases">
        <title>Rhizobium leguminosarum strain:ATCC 14479 Genome sequencing and assembly.</title>
        <authorList>
            <person name="Chakraborty R."/>
        </authorList>
    </citation>
    <scope>NUCLEOTIDE SEQUENCE [LARGE SCALE GENOMIC DNA]</scope>
    <source>
        <strain evidence="7 8">ATCC 14479</strain>
        <plasmid evidence="8">Plasmid unnamed1</plasmid>
    </source>
</reference>
<dbReference type="InterPro" id="IPR027417">
    <property type="entry name" value="P-loop_NTPase"/>
</dbReference>
<dbReference type="PROSITE" id="PS50893">
    <property type="entry name" value="ABC_TRANSPORTER_2"/>
    <property type="match status" value="1"/>
</dbReference>
<dbReference type="GO" id="GO:0015658">
    <property type="term" value="F:branched-chain amino acid transmembrane transporter activity"/>
    <property type="evidence" value="ECO:0007669"/>
    <property type="project" value="TreeGrafter"/>
</dbReference>
<evidence type="ECO:0000313" key="7">
    <source>
        <dbReference type="EMBL" id="AXA43331.1"/>
    </source>
</evidence>
<dbReference type="InterPro" id="IPR003593">
    <property type="entry name" value="AAA+_ATPase"/>
</dbReference>
<sequence length="235" mass="25249">MSVLTVENVIAGYSAGDQILKGVNFHVGEREIVCIVGPNGAGKSTLLKTIAGLLRPSEGSITYQGAPINGMKPHDVSRHGIAFVPQEHNVFGNMTVYENLEMGGYIAPKHFRARADEVMKHFPILLKKKTQLARTLSGGQRQLLAVGMALMVDPGLILLDEPTAGLSPAAAYELFSEICKLRDAGKAIALVEQNAREAMAISDRTYILVDGKNSIEGPSPELLANEDINRIFLGG</sequence>
<dbReference type="PANTHER" id="PTHR43820">
    <property type="entry name" value="HIGH-AFFINITY BRANCHED-CHAIN AMINO ACID TRANSPORT ATP-BINDING PROTEIN LIVF"/>
    <property type="match status" value="1"/>
</dbReference>
<evidence type="ECO:0000256" key="4">
    <source>
        <dbReference type="ARBA" id="ARBA00022840"/>
    </source>
</evidence>
<protein>
    <submittedName>
        <fullName evidence="7">ABC transporter family protein</fullName>
    </submittedName>
</protein>
<dbReference type="RefSeq" id="WP_112907715.1">
    <property type="nucleotide sequence ID" value="NZ_CP030761.1"/>
</dbReference>
<evidence type="ECO:0000313" key="8">
    <source>
        <dbReference type="Proteomes" id="UP000251166"/>
    </source>
</evidence>
<organism evidence="7 8">
    <name type="scientific">Rhizobium leguminosarum</name>
    <dbReference type="NCBI Taxonomy" id="384"/>
    <lineage>
        <taxon>Bacteria</taxon>
        <taxon>Pseudomonadati</taxon>
        <taxon>Pseudomonadota</taxon>
        <taxon>Alphaproteobacteria</taxon>
        <taxon>Hyphomicrobiales</taxon>
        <taxon>Rhizobiaceae</taxon>
        <taxon>Rhizobium/Agrobacterium group</taxon>
        <taxon>Rhizobium</taxon>
    </lineage>
</organism>
<dbReference type="Proteomes" id="UP000251166">
    <property type="component" value="Plasmid unnamed1"/>
</dbReference>
<comment type="similarity">
    <text evidence="1">Belongs to the ABC transporter superfamily.</text>
</comment>
<dbReference type="Gene3D" id="3.40.50.300">
    <property type="entry name" value="P-loop containing nucleotide triphosphate hydrolases"/>
    <property type="match status" value="1"/>
</dbReference>
<dbReference type="PANTHER" id="PTHR43820:SF4">
    <property type="entry name" value="HIGH-AFFINITY BRANCHED-CHAIN AMINO ACID TRANSPORT ATP-BINDING PROTEIN LIVF"/>
    <property type="match status" value="1"/>
</dbReference>
<proteinExistence type="inferred from homology"/>
<keyword evidence="4" id="KW-0067">ATP-binding</keyword>
<dbReference type="GO" id="GO:0015807">
    <property type="term" value="P:L-amino acid transport"/>
    <property type="evidence" value="ECO:0007669"/>
    <property type="project" value="TreeGrafter"/>
</dbReference>
<dbReference type="Pfam" id="PF00005">
    <property type="entry name" value="ABC_tran"/>
    <property type="match status" value="1"/>
</dbReference>
<keyword evidence="5" id="KW-0029">Amino-acid transport</keyword>